<accession>A0A5D3BP57</accession>
<sequence>MKWLRRYTQEENKLWRLITEAIYGVDNFGWFSKQPKERSREYGSQPTIIKFGDQFILHTEYVVGNEMRLKFWKDKWCDSQPLASRFPRIYALSSNKVMIADCWCTANQS</sequence>
<dbReference type="PANTHER" id="PTHR36617:SF15">
    <property type="entry name" value="REVERSE TRANSCRIPTASE ZINC-BINDING DOMAIN-CONTAINING PROTEIN"/>
    <property type="match status" value="1"/>
</dbReference>
<gene>
    <name evidence="1" type="ORF">E5676_scaffold701G00100</name>
</gene>
<dbReference type="PANTHER" id="PTHR36617">
    <property type="entry name" value="PROTEIN, PUTATIVE-RELATED"/>
    <property type="match status" value="1"/>
</dbReference>
<dbReference type="Proteomes" id="UP000321947">
    <property type="component" value="Unassembled WGS sequence"/>
</dbReference>
<proteinExistence type="predicted"/>
<evidence type="ECO:0000313" key="2">
    <source>
        <dbReference type="Proteomes" id="UP000321947"/>
    </source>
</evidence>
<comment type="caution">
    <text evidence="1">The sequence shown here is derived from an EMBL/GenBank/DDBJ whole genome shotgun (WGS) entry which is preliminary data.</text>
</comment>
<dbReference type="AlphaFoldDB" id="A0A5D3BP57"/>
<name>A0A5D3BP57_CUCMM</name>
<reference evidence="1 2" key="1">
    <citation type="submission" date="2019-08" db="EMBL/GenBank/DDBJ databases">
        <title>Draft genome sequences of two oriental melons (Cucumis melo L. var makuwa).</title>
        <authorList>
            <person name="Kwon S.-Y."/>
        </authorList>
    </citation>
    <scope>NUCLEOTIDE SEQUENCE [LARGE SCALE GENOMIC DNA]</scope>
    <source>
        <strain evidence="2">cv. Chang Bougi</strain>
        <tissue evidence="1">Leaf</tissue>
    </source>
</reference>
<evidence type="ECO:0000313" key="1">
    <source>
        <dbReference type="EMBL" id="TYJ99898.1"/>
    </source>
</evidence>
<protein>
    <submittedName>
        <fullName evidence="1">Uncharacterized protein</fullName>
    </submittedName>
</protein>
<dbReference type="EMBL" id="SSTD01017387">
    <property type="protein sequence ID" value="TYJ99898.1"/>
    <property type="molecule type" value="Genomic_DNA"/>
</dbReference>
<organism evidence="1 2">
    <name type="scientific">Cucumis melo var. makuwa</name>
    <name type="common">Oriental melon</name>
    <dbReference type="NCBI Taxonomy" id="1194695"/>
    <lineage>
        <taxon>Eukaryota</taxon>
        <taxon>Viridiplantae</taxon>
        <taxon>Streptophyta</taxon>
        <taxon>Embryophyta</taxon>
        <taxon>Tracheophyta</taxon>
        <taxon>Spermatophyta</taxon>
        <taxon>Magnoliopsida</taxon>
        <taxon>eudicotyledons</taxon>
        <taxon>Gunneridae</taxon>
        <taxon>Pentapetalae</taxon>
        <taxon>rosids</taxon>
        <taxon>fabids</taxon>
        <taxon>Cucurbitales</taxon>
        <taxon>Cucurbitaceae</taxon>
        <taxon>Benincaseae</taxon>
        <taxon>Cucumis</taxon>
    </lineage>
</organism>